<reference evidence="1" key="1">
    <citation type="journal article" date="2014" name="Front. Microbiol.">
        <title>High frequency of phylogenetically diverse reductive dehalogenase-homologous genes in deep subseafloor sedimentary metagenomes.</title>
        <authorList>
            <person name="Kawai M."/>
            <person name="Futagami T."/>
            <person name="Toyoda A."/>
            <person name="Takaki Y."/>
            <person name="Nishi S."/>
            <person name="Hori S."/>
            <person name="Arai W."/>
            <person name="Tsubouchi T."/>
            <person name="Morono Y."/>
            <person name="Uchiyama I."/>
            <person name="Ito T."/>
            <person name="Fujiyama A."/>
            <person name="Inagaki F."/>
            <person name="Takami H."/>
        </authorList>
    </citation>
    <scope>NUCLEOTIDE SEQUENCE</scope>
    <source>
        <strain evidence="1">Expedition CK06-06</strain>
    </source>
</reference>
<dbReference type="EMBL" id="BARS01038341">
    <property type="protein sequence ID" value="GAG21509.1"/>
    <property type="molecule type" value="Genomic_DNA"/>
</dbReference>
<name>X0VSX9_9ZZZZ</name>
<feature type="non-terminal residue" evidence="1">
    <location>
        <position position="158"/>
    </location>
</feature>
<comment type="caution">
    <text evidence="1">The sequence shown here is derived from an EMBL/GenBank/DDBJ whole genome shotgun (WGS) entry which is preliminary data.</text>
</comment>
<proteinExistence type="predicted"/>
<sequence>MSVVSETKWLRGDPDRPFPTDLDRLNELKSRWTVPTHEPVWFYRNRGSACPAEEQRANGYQTAENVQVMADMGLHVPKRAHFFKGFGLQRERPDIDKTVAYANQLHARGMLVSVYVGGTLFPDYFLKEVPEAIDWFRKDQHGLPITYSGYQLERWFAC</sequence>
<protein>
    <submittedName>
        <fullName evidence="1">Uncharacterized protein</fullName>
    </submittedName>
</protein>
<accession>X0VSX9</accession>
<gene>
    <name evidence="1" type="ORF">S01H1_58681</name>
</gene>
<organism evidence="1">
    <name type="scientific">marine sediment metagenome</name>
    <dbReference type="NCBI Taxonomy" id="412755"/>
    <lineage>
        <taxon>unclassified sequences</taxon>
        <taxon>metagenomes</taxon>
        <taxon>ecological metagenomes</taxon>
    </lineage>
</organism>
<evidence type="ECO:0000313" key="1">
    <source>
        <dbReference type="EMBL" id="GAG21509.1"/>
    </source>
</evidence>
<dbReference type="AlphaFoldDB" id="X0VSX9"/>